<organism evidence="3 4">
    <name type="scientific">Halogranum amylolyticum</name>
    <dbReference type="NCBI Taxonomy" id="660520"/>
    <lineage>
        <taxon>Archaea</taxon>
        <taxon>Methanobacteriati</taxon>
        <taxon>Methanobacteriota</taxon>
        <taxon>Stenosarchaea group</taxon>
        <taxon>Halobacteria</taxon>
        <taxon>Halobacteriales</taxon>
        <taxon>Haloferacaceae</taxon>
    </lineage>
</organism>
<feature type="transmembrane region" description="Helical" evidence="1">
    <location>
        <begin position="39"/>
        <end position="62"/>
    </location>
</feature>
<dbReference type="EMBL" id="FODV01000017">
    <property type="protein sequence ID" value="SEP15682.1"/>
    <property type="molecule type" value="Genomic_DNA"/>
</dbReference>
<dbReference type="Proteomes" id="UP000199126">
    <property type="component" value="Unassembled WGS sequence"/>
</dbReference>
<protein>
    <submittedName>
        <fullName evidence="3">Putative membrane protein</fullName>
    </submittedName>
</protein>
<keyword evidence="4" id="KW-1185">Reference proteome</keyword>
<name>A0A1H8VJR8_9EURY</name>
<evidence type="ECO:0000313" key="3">
    <source>
        <dbReference type="EMBL" id="SEP15682.1"/>
    </source>
</evidence>
<evidence type="ECO:0000259" key="2">
    <source>
        <dbReference type="Pfam" id="PF09851"/>
    </source>
</evidence>
<dbReference type="AlphaFoldDB" id="A0A1H8VJR8"/>
<evidence type="ECO:0000256" key="1">
    <source>
        <dbReference type="SAM" id="Phobius"/>
    </source>
</evidence>
<gene>
    <name evidence="3" type="ORF">SAMN04487948_11750</name>
</gene>
<dbReference type="InterPro" id="IPR018649">
    <property type="entry name" value="SHOCT"/>
</dbReference>
<dbReference type="Pfam" id="PF09851">
    <property type="entry name" value="SHOCT"/>
    <property type="match status" value="1"/>
</dbReference>
<accession>A0A1H8VJR8</accession>
<sequence>MLAVPLLVAATGTAAAHGSGSYGGGMMGGSGWGLFGGAMGLWGLLWMGLLIAVPLYIVYALLNRGPGGNDEQSLSVLRERYARGELSDDEFNRRRKQLERTE</sequence>
<keyword evidence="1" id="KW-1133">Transmembrane helix</keyword>
<evidence type="ECO:0000313" key="4">
    <source>
        <dbReference type="Proteomes" id="UP000199126"/>
    </source>
</evidence>
<keyword evidence="1" id="KW-0472">Membrane</keyword>
<feature type="domain" description="SHOCT" evidence="2">
    <location>
        <begin position="74"/>
        <end position="98"/>
    </location>
</feature>
<proteinExistence type="predicted"/>
<keyword evidence="1" id="KW-0812">Transmembrane</keyword>
<reference evidence="4" key="1">
    <citation type="submission" date="2016-10" db="EMBL/GenBank/DDBJ databases">
        <authorList>
            <person name="Varghese N."/>
            <person name="Submissions S."/>
        </authorList>
    </citation>
    <scope>NUCLEOTIDE SEQUENCE [LARGE SCALE GENOMIC DNA]</scope>
    <source>
        <strain evidence="4">CGMCC 1.10121</strain>
    </source>
</reference>